<comment type="caution">
    <text evidence="5">The sequence shown here is derived from an EMBL/GenBank/DDBJ whole genome shotgun (WGS) entry which is preliminary data.</text>
</comment>
<dbReference type="InterPro" id="IPR017871">
    <property type="entry name" value="ABC_transporter-like_CS"/>
</dbReference>
<evidence type="ECO:0000256" key="1">
    <source>
        <dbReference type="ARBA" id="ARBA00022448"/>
    </source>
</evidence>
<dbReference type="PANTHER" id="PTHR42711">
    <property type="entry name" value="ABC TRANSPORTER ATP-BINDING PROTEIN"/>
    <property type="match status" value="1"/>
</dbReference>
<reference evidence="5" key="1">
    <citation type="journal article" date="2014" name="Int. J. Syst. Evol. Microbiol.">
        <title>Complete genome sequence of Corynebacterium casei LMG S-19264T (=DSM 44701T), isolated from a smear-ripened cheese.</title>
        <authorList>
            <consortium name="US DOE Joint Genome Institute (JGI-PGF)"/>
            <person name="Walter F."/>
            <person name="Albersmeier A."/>
            <person name="Kalinowski J."/>
            <person name="Ruckert C."/>
        </authorList>
    </citation>
    <scope>NUCLEOTIDE SEQUENCE</scope>
    <source>
        <strain evidence="5">JCM 13583</strain>
    </source>
</reference>
<evidence type="ECO:0000259" key="4">
    <source>
        <dbReference type="PROSITE" id="PS50893"/>
    </source>
</evidence>
<evidence type="ECO:0000313" key="5">
    <source>
        <dbReference type="EMBL" id="GGM70318.1"/>
    </source>
</evidence>
<dbReference type="SUPFAM" id="SSF52540">
    <property type="entry name" value="P-loop containing nucleoside triphosphate hydrolases"/>
    <property type="match status" value="1"/>
</dbReference>
<dbReference type="InterPro" id="IPR003593">
    <property type="entry name" value="AAA+_ATPase"/>
</dbReference>
<dbReference type="AlphaFoldDB" id="A0AA37BQN3"/>
<dbReference type="Pfam" id="PF00005">
    <property type="entry name" value="ABC_tran"/>
    <property type="match status" value="1"/>
</dbReference>
<dbReference type="PROSITE" id="PS00211">
    <property type="entry name" value="ABC_TRANSPORTER_1"/>
    <property type="match status" value="1"/>
</dbReference>
<proteinExistence type="predicted"/>
<dbReference type="Proteomes" id="UP000632195">
    <property type="component" value="Unassembled WGS sequence"/>
</dbReference>
<dbReference type="PROSITE" id="PS50893">
    <property type="entry name" value="ABC_TRANSPORTER_2"/>
    <property type="match status" value="1"/>
</dbReference>
<sequence length="313" mass="34814">MSDLAISVRSLRKTYDGIRYAVDGISFDVKRGEIFGLLGKNGAGKTTTIRMLTTLIKPTSGTIEVLGLDPQREPLEVRKRIGVVQQSESIDFTTVENCMKIYATLWEVPREVAKARTEELMELFDLNPLRKSRAFELSGGQKKRLQVARELLHDMDILFLDEPTVGMDPIMRRKVLDYIKRRAGEGLTVVFTTHFLDEADYLCDRISIMAGGKIVAQGKASELKVRYSGLRTLEVDAGSPVRDPAALREAIVSRGLAQDVSVDGSVVKVIGRNISRELDEVIRVLKANGVYPENITMREATLDDVFIQVVGVS</sequence>
<evidence type="ECO:0000256" key="2">
    <source>
        <dbReference type="ARBA" id="ARBA00022741"/>
    </source>
</evidence>
<protein>
    <submittedName>
        <fullName evidence="5">ABC transporter</fullName>
    </submittedName>
</protein>
<dbReference type="GO" id="GO:0016887">
    <property type="term" value="F:ATP hydrolysis activity"/>
    <property type="evidence" value="ECO:0007669"/>
    <property type="project" value="InterPro"/>
</dbReference>
<accession>A0AA37BQN3</accession>
<dbReference type="RefSeq" id="WP_188680116.1">
    <property type="nucleotide sequence ID" value="NZ_BMNY01000001.1"/>
</dbReference>
<keyword evidence="2" id="KW-0547">Nucleotide-binding</keyword>
<dbReference type="EMBL" id="BMNY01000001">
    <property type="protein sequence ID" value="GGM70318.1"/>
    <property type="molecule type" value="Genomic_DNA"/>
</dbReference>
<dbReference type="PANTHER" id="PTHR42711:SF18">
    <property type="entry name" value="ABC TRANSPORTER, ATP-BINDING PROTEIN"/>
    <property type="match status" value="1"/>
</dbReference>
<dbReference type="InterPro" id="IPR050763">
    <property type="entry name" value="ABC_transporter_ATP-binding"/>
</dbReference>
<evidence type="ECO:0000256" key="3">
    <source>
        <dbReference type="ARBA" id="ARBA00022840"/>
    </source>
</evidence>
<dbReference type="InterPro" id="IPR027417">
    <property type="entry name" value="P-loop_NTPase"/>
</dbReference>
<dbReference type="GO" id="GO:0005524">
    <property type="term" value="F:ATP binding"/>
    <property type="evidence" value="ECO:0007669"/>
    <property type="project" value="UniProtKB-KW"/>
</dbReference>
<organism evidence="5 6">
    <name type="scientific">Thermogymnomonas acidicola</name>
    <dbReference type="NCBI Taxonomy" id="399579"/>
    <lineage>
        <taxon>Archaea</taxon>
        <taxon>Methanobacteriati</taxon>
        <taxon>Thermoplasmatota</taxon>
        <taxon>Thermoplasmata</taxon>
        <taxon>Thermoplasmatales</taxon>
        <taxon>Thermogymnomonas</taxon>
    </lineage>
</organism>
<feature type="domain" description="ABC transporter" evidence="4">
    <location>
        <begin position="6"/>
        <end position="236"/>
    </location>
</feature>
<dbReference type="InterPro" id="IPR003439">
    <property type="entry name" value="ABC_transporter-like_ATP-bd"/>
</dbReference>
<name>A0AA37BQN3_9ARCH</name>
<keyword evidence="6" id="KW-1185">Reference proteome</keyword>
<dbReference type="Gene3D" id="3.40.50.300">
    <property type="entry name" value="P-loop containing nucleotide triphosphate hydrolases"/>
    <property type="match status" value="1"/>
</dbReference>
<dbReference type="SMART" id="SM00382">
    <property type="entry name" value="AAA"/>
    <property type="match status" value="1"/>
</dbReference>
<keyword evidence="3" id="KW-0067">ATP-binding</keyword>
<keyword evidence="1" id="KW-0813">Transport</keyword>
<gene>
    <name evidence="5" type="ORF">GCM10007108_05500</name>
</gene>
<reference evidence="5" key="2">
    <citation type="submission" date="2022-09" db="EMBL/GenBank/DDBJ databases">
        <authorList>
            <person name="Sun Q."/>
            <person name="Ohkuma M."/>
        </authorList>
    </citation>
    <scope>NUCLEOTIDE SEQUENCE</scope>
    <source>
        <strain evidence="5">JCM 13583</strain>
    </source>
</reference>
<evidence type="ECO:0000313" key="6">
    <source>
        <dbReference type="Proteomes" id="UP000632195"/>
    </source>
</evidence>